<evidence type="ECO:0000313" key="5">
    <source>
        <dbReference type="EMBL" id="CAG8803159.1"/>
    </source>
</evidence>
<feature type="non-terminal residue" evidence="5">
    <location>
        <position position="1"/>
    </location>
</feature>
<dbReference type="Proteomes" id="UP000789396">
    <property type="component" value="Unassembled WGS sequence"/>
</dbReference>
<dbReference type="PANTHER" id="PTHR48022:SF2">
    <property type="entry name" value="PLASTIDIC GLUCOSE TRANSPORTER 4"/>
    <property type="match status" value="1"/>
</dbReference>
<dbReference type="Gene3D" id="1.20.1250.20">
    <property type="entry name" value="MFS general substrate transporter like domains"/>
    <property type="match status" value="1"/>
</dbReference>
<protein>
    <submittedName>
        <fullName evidence="5">13068_t:CDS:1</fullName>
    </submittedName>
</protein>
<name>A0A9N9JZ65_9GLOM</name>
<proteinExistence type="predicted"/>
<dbReference type="GO" id="GO:0016020">
    <property type="term" value="C:membrane"/>
    <property type="evidence" value="ECO:0007669"/>
    <property type="project" value="UniProtKB-SubCell"/>
</dbReference>
<keyword evidence="3" id="KW-1133">Transmembrane helix</keyword>
<evidence type="ECO:0000256" key="3">
    <source>
        <dbReference type="ARBA" id="ARBA00022989"/>
    </source>
</evidence>
<dbReference type="EMBL" id="CAJVPZ010074511">
    <property type="protein sequence ID" value="CAG8803159.1"/>
    <property type="molecule type" value="Genomic_DNA"/>
</dbReference>
<organism evidence="5 6">
    <name type="scientific">Racocetra fulgida</name>
    <dbReference type="NCBI Taxonomy" id="60492"/>
    <lineage>
        <taxon>Eukaryota</taxon>
        <taxon>Fungi</taxon>
        <taxon>Fungi incertae sedis</taxon>
        <taxon>Mucoromycota</taxon>
        <taxon>Glomeromycotina</taxon>
        <taxon>Glomeromycetes</taxon>
        <taxon>Diversisporales</taxon>
        <taxon>Gigasporaceae</taxon>
        <taxon>Racocetra</taxon>
    </lineage>
</organism>
<dbReference type="InterPro" id="IPR005828">
    <property type="entry name" value="MFS_sugar_transport-like"/>
</dbReference>
<keyword evidence="4" id="KW-0472">Membrane</keyword>
<sequence>DEALVVLAKLRANGDKTDPVVTNEFNEIKENVRFEREIAAKSYLELVKVGPENIRKRVILGVVIQAFQQLTGINAIM</sequence>
<keyword evidence="2" id="KW-0812">Transmembrane</keyword>
<dbReference type="Pfam" id="PF00083">
    <property type="entry name" value="Sugar_tr"/>
    <property type="match status" value="1"/>
</dbReference>
<feature type="non-terminal residue" evidence="5">
    <location>
        <position position="77"/>
    </location>
</feature>
<dbReference type="OrthoDB" id="4142200at2759"/>
<comment type="caution">
    <text evidence="5">The sequence shown here is derived from an EMBL/GenBank/DDBJ whole genome shotgun (WGS) entry which is preliminary data.</text>
</comment>
<evidence type="ECO:0000256" key="2">
    <source>
        <dbReference type="ARBA" id="ARBA00022692"/>
    </source>
</evidence>
<evidence type="ECO:0000256" key="1">
    <source>
        <dbReference type="ARBA" id="ARBA00004141"/>
    </source>
</evidence>
<keyword evidence="6" id="KW-1185">Reference proteome</keyword>
<reference evidence="5" key="1">
    <citation type="submission" date="2021-06" db="EMBL/GenBank/DDBJ databases">
        <authorList>
            <person name="Kallberg Y."/>
            <person name="Tangrot J."/>
            <person name="Rosling A."/>
        </authorList>
    </citation>
    <scope>NUCLEOTIDE SEQUENCE</scope>
    <source>
        <strain evidence="5">IN212</strain>
    </source>
</reference>
<evidence type="ECO:0000256" key="4">
    <source>
        <dbReference type="ARBA" id="ARBA00023136"/>
    </source>
</evidence>
<evidence type="ECO:0000313" key="6">
    <source>
        <dbReference type="Proteomes" id="UP000789396"/>
    </source>
</evidence>
<dbReference type="InterPro" id="IPR050360">
    <property type="entry name" value="MFS_Sugar_Transporters"/>
</dbReference>
<comment type="subcellular location">
    <subcellularLocation>
        <location evidence="1">Membrane</location>
        <topology evidence="1">Multi-pass membrane protein</topology>
    </subcellularLocation>
</comment>
<dbReference type="InterPro" id="IPR036259">
    <property type="entry name" value="MFS_trans_sf"/>
</dbReference>
<dbReference type="GO" id="GO:0005351">
    <property type="term" value="F:carbohydrate:proton symporter activity"/>
    <property type="evidence" value="ECO:0007669"/>
    <property type="project" value="TreeGrafter"/>
</dbReference>
<accession>A0A9N9JZ65</accession>
<dbReference type="AlphaFoldDB" id="A0A9N9JZ65"/>
<dbReference type="PANTHER" id="PTHR48022">
    <property type="entry name" value="PLASTIDIC GLUCOSE TRANSPORTER 4"/>
    <property type="match status" value="1"/>
</dbReference>
<gene>
    <name evidence="5" type="ORF">RFULGI_LOCUS17947</name>
</gene>